<evidence type="ECO:0000256" key="1">
    <source>
        <dbReference type="SAM" id="MobiDB-lite"/>
    </source>
</evidence>
<organism evidence="2 3">
    <name type="scientific">Eumeta variegata</name>
    <name type="common">Bagworm moth</name>
    <name type="synonym">Eumeta japonica</name>
    <dbReference type="NCBI Taxonomy" id="151549"/>
    <lineage>
        <taxon>Eukaryota</taxon>
        <taxon>Metazoa</taxon>
        <taxon>Ecdysozoa</taxon>
        <taxon>Arthropoda</taxon>
        <taxon>Hexapoda</taxon>
        <taxon>Insecta</taxon>
        <taxon>Pterygota</taxon>
        <taxon>Neoptera</taxon>
        <taxon>Endopterygota</taxon>
        <taxon>Lepidoptera</taxon>
        <taxon>Glossata</taxon>
        <taxon>Ditrysia</taxon>
        <taxon>Tineoidea</taxon>
        <taxon>Psychidae</taxon>
        <taxon>Oiketicinae</taxon>
        <taxon>Eumeta</taxon>
    </lineage>
</organism>
<gene>
    <name evidence="2" type="ORF">EVAR_87654_1</name>
</gene>
<dbReference type="Proteomes" id="UP000299102">
    <property type="component" value="Unassembled WGS sequence"/>
</dbReference>
<feature type="region of interest" description="Disordered" evidence="1">
    <location>
        <begin position="36"/>
        <end position="55"/>
    </location>
</feature>
<feature type="region of interest" description="Disordered" evidence="1">
    <location>
        <begin position="157"/>
        <end position="260"/>
    </location>
</feature>
<accession>A0A4C1WLR3</accession>
<reference evidence="2 3" key="1">
    <citation type="journal article" date="2019" name="Commun. Biol.">
        <title>The bagworm genome reveals a unique fibroin gene that provides high tensile strength.</title>
        <authorList>
            <person name="Kono N."/>
            <person name="Nakamura H."/>
            <person name="Ohtoshi R."/>
            <person name="Tomita M."/>
            <person name="Numata K."/>
            <person name="Arakawa K."/>
        </authorList>
    </citation>
    <scope>NUCLEOTIDE SEQUENCE [LARGE SCALE GENOMIC DNA]</scope>
</reference>
<evidence type="ECO:0000313" key="2">
    <source>
        <dbReference type="EMBL" id="GBP51077.1"/>
    </source>
</evidence>
<sequence length="260" mass="28200">MDSSNGDQCGLKDVVTRVKKLYSSLARKCGSDVTGFAPRPPRRVPGAAGAGDRPWAPPDLGRCDDALASGPTVRNIYYVYIMFDRTPVLETHLASSTATRASQILRRLSKPVSYELPSDLLFFLVCGSRTFGPNFVGIEFRRRHSRCRRLVGRAGVGVRDSTPLPTQPSQIDDGKRARCGRSQRGRRRAGGGGRARRGARQDGVDTSAMERITRSISITRCAGGAGGAGGADNTPRIVFHRRRLGRRTLGRGAQRRAAGH</sequence>
<dbReference type="AlphaFoldDB" id="A0A4C1WLR3"/>
<dbReference type="EMBL" id="BGZK01000573">
    <property type="protein sequence ID" value="GBP51077.1"/>
    <property type="molecule type" value="Genomic_DNA"/>
</dbReference>
<feature type="compositionally biased region" description="Basic residues" evidence="1">
    <location>
        <begin position="238"/>
        <end position="260"/>
    </location>
</feature>
<keyword evidence="3" id="KW-1185">Reference proteome</keyword>
<evidence type="ECO:0000313" key="3">
    <source>
        <dbReference type="Proteomes" id="UP000299102"/>
    </source>
</evidence>
<feature type="compositionally biased region" description="Basic residues" evidence="1">
    <location>
        <begin position="177"/>
        <end position="198"/>
    </location>
</feature>
<proteinExistence type="predicted"/>
<name>A0A4C1WLR3_EUMVA</name>
<feature type="compositionally biased region" description="Low complexity" evidence="1">
    <location>
        <begin position="44"/>
        <end position="54"/>
    </location>
</feature>
<comment type="caution">
    <text evidence="2">The sequence shown here is derived from an EMBL/GenBank/DDBJ whole genome shotgun (WGS) entry which is preliminary data.</text>
</comment>
<protein>
    <submittedName>
        <fullName evidence="2">Uncharacterized protein</fullName>
    </submittedName>
</protein>